<evidence type="ECO:0000313" key="8">
    <source>
        <dbReference type="EMBL" id="PVZ97028.1"/>
    </source>
</evidence>
<dbReference type="EMBL" id="MBFU01001023">
    <property type="protein sequence ID" value="PVZ97028.1"/>
    <property type="molecule type" value="Genomic_DNA"/>
</dbReference>
<dbReference type="GO" id="GO:0004674">
    <property type="term" value="F:protein serine/threonine kinase activity"/>
    <property type="evidence" value="ECO:0007669"/>
    <property type="project" value="UniProtKB-KW"/>
</dbReference>
<keyword evidence="2 4" id="KW-0547">Nucleotide-binding</keyword>
<keyword evidence="3 4" id="KW-0067">ATP-binding</keyword>
<dbReference type="PANTHER" id="PTHR11909">
    <property type="entry name" value="CASEIN KINASE-RELATED"/>
    <property type="match status" value="1"/>
</dbReference>
<dbReference type="PROSITE" id="PS00108">
    <property type="entry name" value="PROTEIN_KINASE_ST"/>
    <property type="match status" value="1"/>
</dbReference>
<evidence type="ECO:0000256" key="6">
    <source>
        <dbReference type="SAM" id="MobiDB-lite"/>
    </source>
</evidence>
<evidence type="ECO:0000256" key="3">
    <source>
        <dbReference type="ARBA" id="ARBA00022840"/>
    </source>
</evidence>
<dbReference type="Gene3D" id="1.10.510.10">
    <property type="entry name" value="Transferase(Phosphotransferase) domain 1"/>
    <property type="match status" value="1"/>
</dbReference>
<comment type="caution">
    <text evidence="8">The sequence shown here is derived from an EMBL/GenBank/DDBJ whole genome shotgun (WGS) entry which is preliminary data.</text>
</comment>
<dbReference type="InterPro" id="IPR017441">
    <property type="entry name" value="Protein_kinase_ATP_BS"/>
</dbReference>
<dbReference type="SUPFAM" id="SSF56112">
    <property type="entry name" value="Protein kinase-like (PK-like)"/>
    <property type="match status" value="1"/>
</dbReference>
<feature type="binding site" evidence="4">
    <location>
        <position position="88"/>
    </location>
    <ligand>
        <name>ATP</name>
        <dbReference type="ChEBI" id="CHEBI:30616"/>
    </ligand>
</feature>
<dbReference type="Pfam" id="PF00069">
    <property type="entry name" value="Pkinase"/>
    <property type="match status" value="1"/>
</dbReference>
<feature type="domain" description="Protein kinase" evidence="7">
    <location>
        <begin position="59"/>
        <end position="329"/>
    </location>
</feature>
<keyword evidence="5" id="KW-0418">Kinase</keyword>
<organism evidence="8 9">
    <name type="scientific">Smittium angustum</name>
    <dbReference type="NCBI Taxonomy" id="133377"/>
    <lineage>
        <taxon>Eukaryota</taxon>
        <taxon>Fungi</taxon>
        <taxon>Fungi incertae sedis</taxon>
        <taxon>Zoopagomycota</taxon>
        <taxon>Kickxellomycotina</taxon>
        <taxon>Harpellomycetes</taxon>
        <taxon>Harpellales</taxon>
        <taxon>Legeriomycetaceae</taxon>
        <taxon>Smittium</taxon>
    </lineage>
</organism>
<feature type="region of interest" description="Disordered" evidence="6">
    <location>
        <begin position="421"/>
        <end position="470"/>
    </location>
</feature>
<dbReference type="FunFam" id="1.10.510.10:FF:000596">
    <property type="entry name" value="CK1 family protein kinase"/>
    <property type="match status" value="1"/>
</dbReference>
<dbReference type="EC" id="2.7.11.1" evidence="1"/>
<sequence length="485" mass="54694">MEPMGGRGAAIGGDTMISLNHPLLPKLCELSLLANYSSLLKKQATIMHHVGPNVVGVHYRVGKRIGEGSFGVIYEGTNLLTNTPVAIKFEPRKTDAPQLRDEYRSYKVLANADGIPSAYYFGLEGLYSILCIDLLGPSLEDMFDICRRKFSVKTTAMLAKQMLTRIQAVHEHNLVYRDIKPDNFLMGKQNSKYASKVFLVDFGMAKLYRDPKNHQHIPYKERKSLSGTARYMSINTHLGREQSRRDDLESIGHVIMYFLRGSLPWQGLKAANNKQKYEKIGEKKQHTSVKDLCEGFPEEFGTYLSTVRKYSFEETPDYNYLRSLMDNAIKRVGETDDGIFDWMSPSMGYGGEANTGYDREGRNQLNITHKDKNLHSSNLALVSFRNNTSKTQTGNQLDLDSNPNINANSREMISNDAVNTSNTRISNKQQSAPQGSRQTPKPENKNSNQKDQYSHPANINVANNNDRQEPKKSFLAKIFSCGCFS</sequence>
<keyword evidence="5" id="KW-0808">Transferase</keyword>
<dbReference type="AlphaFoldDB" id="A0A2U1IW45"/>
<gene>
    <name evidence="8" type="ORF">BB558_007041</name>
</gene>
<evidence type="ECO:0000256" key="5">
    <source>
        <dbReference type="RuleBase" id="RU000304"/>
    </source>
</evidence>
<dbReference type="SMART" id="SM00220">
    <property type="entry name" value="S_TKc"/>
    <property type="match status" value="1"/>
</dbReference>
<keyword evidence="5" id="KW-0723">Serine/threonine-protein kinase</keyword>
<accession>A0A2U1IW45</accession>
<evidence type="ECO:0000313" key="9">
    <source>
        <dbReference type="Proteomes" id="UP000245591"/>
    </source>
</evidence>
<feature type="compositionally biased region" description="Polar residues" evidence="6">
    <location>
        <begin position="421"/>
        <end position="465"/>
    </location>
</feature>
<keyword evidence="9" id="KW-1185">Reference proteome</keyword>
<evidence type="ECO:0000256" key="4">
    <source>
        <dbReference type="PROSITE-ProRule" id="PRU10141"/>
    </source>
</evidence>
<dbReference type="PROSITE" id="PS50011">
    <property type="entry name" value="PROTEIN_KINASE_DOM"/>
    <property type="match status" value="1"/>
</dbReference>
<name>A0A2U1IW45_SMIAN</name>
<dbReference type="InterPro" id="IPR050235">
    <property type="entry name" value="CK1_Ser-Thr_kinase"/>
</dbReference>
<protein>
    <recommendedName>
        <fullName evidence="1">non-specific serine/threonine protein kinase</fullName>
        <ecNumber evidence="1">2.7.11.1</ecNumber>
    </recommendedName>
</protein>
<evidence type="ECO:0000256" key="1">
    <source>
        <dbReference type="ARBA" id="ARBA00012513"/>
    </source>
</evidence>
<dbReference type="InterPro" id="IPR011009">
    <property type="entry name" value="Kinase-like_dom_sf"/>
</dbReference>
<evidence type="ECO:0000259" key="7">
    <source>
        <dbReference type="PROSITE" id="PS50011"/>
    </source>
</evidence>
<evidence type="ECO:0000256" key="2">
    <source>
        <dbReference type="ARBA" id="ARBA00022741"/>
    </source>
</evidence>
<dbReference type="InterPro" id="IPR000719">
    <property type="entry name" value="Prot_kinase_dom"/>
</dbReference>
<dbReference type="Proteomes" id="UP000245591">
    <property type="component" value="Unassembled WGS sequence"/>
</dbReference>
<proteinExistence type="inferred from homology"/>
<reference evidence="8 9" key="1">
    <citation type="journal article" date="2018" name="MBio">
        <title>Comparative Genomics Reveals the Core Gene Toolbox for the Fungus-Insect Symbiosis.</title>
        <authorList>
            <person name="Wang Y."/>
            <person name="Stata M."/>
            <person name="Wang W."/>
            <person name="Stajich J.E."/>
            <person name="White M.M."/>
            <person name="Moncalvo J.M."/>
        </authorList>
    </citation>
    <scope>NUCLEOTIDE SEQUENCE [LARGE SCALE GENOMIC DNA]</scope>
    <source>
        <strain evidence="8 9">AUS-126-30</strain>
    </source>
</reference>
<comment type="similarity">
    <text evidence="5">Belongs to the protein kinase superfamily.</text>
</comment>
<dbReference type="PROSITE" id="PS00107">
    <property type="entry name" value="PROTEIN_KINASE_ATP"/>
    <property type="match status" value="1"/>
</dbReference>
<dbReference type="InterPro" id="IPR008271">
    <property type="entry name" value="Ser/Thr_kinase_AS"/>
</dbReference>
<dbReference type="GO" id="GO:0005524">
    <property type="term" value="F:ATP binding"/>
    <property type="evidence" value="ECO:0007669"/>
    <property type="project" value="UniProtKB-UniRule"/>
</dbReference>